<accession>A0ACD3Z624</accession>
<gene>
    <name evidence="1" type="ORF">LCI18_007536</name>
</gene>
<keyword evidence="2" id="KW-1185">Reference proteome</keyword>
<protein>
    <submittedName>
        <fullName evidence="1">Uncharacterized protein</fullName>
    </submittedName>
</protein>
<organism evidence="1 2">
    <name type="scientific">Fusarium solani subsp. cucurbitae</name>
    <name type="common">Neocosmosporum cucurbitae</name>
    <dbReference type="NCBI Taxonomy" id="2747967"/>
    <lineage>
        <taxon>Eukaryota</taxon>
        <taxon>Fungi</taxon>
        <taxon>Dikarya</taxon>
        <taxon>Ascomycota</taxon>
        <taxon>Pezizomycotina</taxon>
        <taxon>Sordariomycetes</taxon>
        <taxon>Hypocreomycetidae</taxon>
        <taxon>Hypocreales</taxon>
        <taxon>Nectriaceae</taxon>
        <taxon>Fusarium</taxon>
        <taxon>Fusarium solani species complex</taxon>
    </lineage>
</organism>
<dbReference type="Proteomes" id="UP000830768">
    <property type="component" value="Chromosome 6"/>
</dbReference>
<evidence type="ECO:0000313" key="1">
    <source>
        <dbReference type="EMBL" id="UPK96601.1"/>
    </source>
</evidence>
<name>A0ACD3Z624_FUSSC</name>
<dbReference type="EMBL" id="CP090035">
    <property type="protein sequence ID" value="UPK96601.1"/>
    <property type="molecule type" value="Genomic_DNA"/>
</dbReference>
<proteinExistence type="predicted"/>
<evidence type="ECO:0000313" key="2">
    <source>
        <dbReference type="Proteomes" id="UP000830768"/>
    </source>
</evidence>
<reference evidence="1" key="1">
    <citation type="submission" date="2021-11" db="EMBL/GenBank/DDBJ databases">
        <title>Fusarium solani-melongenae Genome sequencing and assembly.</title>
        <authorList>
            <person name="Xie S."/>
            <person name="Huang L."/>
            <person name="Zhang X."/>
        </authorList>
    </citation>
    <scope>NUCLEOTIDE SEQUENCE</scope>
    <source>
        <strain evidence="1">CRI 24-3</strain>
    </source>
</reference>
<sequence>MSSSPEKREVSGSEIDGHDPASRTGDRAFGNYLTPDQRETNRKDAIKKLEVDRLRSRPVEQFHDEVKEAEAWLDDTIGKRDGNHAHARRVVVRHWTLHGIWRDEFQFSGPSQWKHDDPDSVEPKCETEGDDNASLLTREERQSAETQQLKGYEASRPCHRFQFQILLEINSLIQAMATPLDFNISPKDPSEAPEEGLRKWIQALDPEIMKKRSQLLPNITTKAYWRVKRNWQNRGIWDDTWPMVPVSSWNWKHERPLEDLIREAGLEEPSKPESPKGADSSGSTRA</sequence>